<evidence type="ECO:0000313" key="1">
    <source>
        <dbReference type="EMBL" id="CAG8736155.1"/>
    </source>
</evidence>
<dbReference type="Proteomes" id="UP000789901">
    <property type="component" value="Unassembled WGS sequence"/>
</dbReference>
<organism evidence="1 2">
    <name type="scientific">Gigaspora margarita</name>
    <dbReference type="NCBI Taxonomy" id="4874"/>
    <lineage>
        <taxon>Eukaryota</taxon>
        <taxon>Fungi</taxon>
        <taxon>Fungi incertae sedis</taxon>
        <taxon>Mucoromycota</taxon>
        <taxon>Glomeromycotina</taxon>
        <taxon>Glomeromycetes</taxon>
        <taxon>Diversisporales</taxon>
        <taxon>Gigasporaceae</taxon>
        <taxon>Gigaspora</taxon>
    </lineage>
</organism>
<sequence>MFTSSWAETLPREYDKGYASSIYLKDTIRPTKSIPIYYKIQLEKEKEDND</sequence>
<comment type="caution">
    <text evidence="1">The sequence shown here is derived from an EMBL/GenBank/DDBJ whole genome shotgun (WGS) entry which is preliminary data.</text>
</comment>
<protein>
    <submittedName>
        <fullName evidence="1">28613_t:CDS:1</fullName>
    </submittedName>
</protein>
<accession>A0ABN7V6F6</accession>
<keyword evidence="2" id="KW-1185">Reference proteome</keyword>
<proteinExistence type="predicted"/>
<reference evidence="1 2" key="1">
    <citation type="submission" date="2021-06" db="EMBL/GenBank/DDBJ databases">
        <authorList>
            <person name="Kallberg Y."/>
            <person name="Tangrot J."/>
            <person name="Rosling A."/>
        </authorList>
    </citation>
    <scope>NUCLEOTIDE SEQUENCE [LARGE SCALE GENOMIC DNA]</scope>
    <source>
        <strain evidence="1 2">120-4 pot B 10/14</strain>
    </source>
</reference>
<name>A0ABN7V6F6_GIGMA</name>
<dbReference type="EMBL" id="CAJVQB010010054">
    <property type="protein sequence ID" value="CAG8736155.1"/>
    <property type="molecule type" value="Genomic_DNA"/>
</dbReference>
<gene>
    <name evidence="1" type="ORF">GMARGA_LOCUS14883</name>
</gene>
<evidence type="ECO:0000313" key="2">
    <source>
        <dbReference type="Proteomes" id="UP000789901"/>
    </source>
</evidence>